<feature type="region of interest" description="Disordered" evidence="1">
    <location>
        <begin position="100"/>
        <end position="137"/>
    </location>
</feature>
<dbReference type="Proteomes" id="UP001085076">
    <property type="component" value="Miscellaneous, Linkage group lg01"/>
</dbReference>
<dbReference type="EMBL" id="JAGGNH010000001">
    <property type="protein sequence ID" value="KAJ0984130.1"/>
    <property type="molecule type" value="Genomic_DNA"/>
</dbReference>
<evidence type="ECO:0000313" key="3">
    <source>
        <dbReference type="Proteomes" id="UP001085076"/>
    </source>
</evidence>
<reference evidence="2" key="2">
    <citation type="journal article" date="2022" name="Hortic Res">
        <title>The genome of Dioscorea zingiberensis sheds light on the biosynthesis, origin and evolution of the medicinally important diosgenin saponins.</title>
        <authorList>
            <person name="Li Y."/>
            <person name="Tan C."/>
            <person name="Li Z."/>
            <person name="Guo J."/>
            <person name="Li S."/>
            <person name="Chen X."/>
            <person name="Wang C."/>
            <person name="Dai X."/>
            <person name="Yang H."/>
            <person name="Song W."/>
            <person name="Hou L."/>
            <person name="Xu J."/>
            <person name="Tong Z."/>
            <person name="Xu A."/>
            <person name="Yuan X."/>
            <person name="Wang W."/>
            <person name="Yang Q."/>
            <person name="Chen L."/>
            <person name="Sun Z."/>
            <person name="Wang K."/>
            <person name="Pan B."/>
            <person name="Chen J."/>
            <person name="Bao Y."/>
            <person name="Liu F."/>
            <person name="Qi X."/>
            <person name="Gang D.R."/>
            <person name="Wen J."/>
            <person name="Li J."/>
        </authorList>
    </citation>
    <scope>NUCLEOTIDE SEQUENCE</scope>
    <source>
        <strain evidence="2">Dzin_1.0</strain>
    </source>
</reference>
<feature type="region of interest" description="Disordered" evidence="1">
    <location>
        <begin position="1"/>
        <end position="33"/>
    </location>
</feature>
<protein>
    <submittedName>
        <fullName evidence="2">Uncharacterized protein</fullName>
    </submittedName>
</protein>
<name>A0A9D5D4W1_9LILI</name>
<reference evidence="2" key="1">
    <citation type="submission" date="2021-03" db="EMBL/GenBank/DDBJ databases">
        <authorList>
            <person name="Li Z."/>
            <person name="Yang C."/>
        </authorList>
    </citation>
    <scope>NUCLEOTIDE SEQUENCE</scope>
    <source>
        <strain evidence="2">Dzin_1.0</strain>
        <tissue evidence="2">Leaf</tissue>
    </source>
</reference>
<proteinExistence type="predicted"/>
<comment type="caution">
    <text evidence="2">The sequence shown here is derived from an EMBL/GenBank/DDBJ whole genome shotgun (WGS) entry which is preliminary data.</text>
</comment>
<gene>
    <name evidence="2" type="ORF">J5N97_002486</name>
</gene>
<dbReference type="AlphaFoldDB" id="A0A9D5D4W1"/>
<keyword evidence="3" id="KW-1185">Reference proteome</keyword>
<dbReference type="OrthoDB" id="118608at2759"/>
<evidence type="ECO:0000256" key="1">
    <source>
        <dbReference type="SAM" id="MobiDB-lite"/>
    </source>
</evidence>
<accession>A0A9D5D4W1</accession>
<sequence>MSAPPDNVDGTQPGSTSSGHKRKGTPNKRWTPEQDSVLIPCLIDMLKAGMKGHAKAKDYLNNPIPLFDELRLLCGDDHVTGEFAWTIFYPFGVLDPVFETQPEGLDNMESDPLDDNEQQEQPRSSTNIRNNRPPRASRTSIGEFIMTDIAKGIAQIAGSLKGLKEKNWKEKLTDALDTLQGYNIQDMNLLYVTQSNDRRLTKDFYMRMQSLSEFFVYEFFCLEKDV</sequence>
<evidence type="ECO:0000313" key="2">
    <source>
        <dbReference type="EMBL" id="KAJ0984130.1"/>
    </source>
</evidence>
<organism evidence="2 3">
    <name type="scientific">Dioscorea zingiberensis</name>
    <dbReference type="NCBI Taxonomy" id="325984"/>
    <lineage>
        <taxon>Eukaryota</taxon>
        <taxon>Viridiplantae</taxon>
        <taxon>Streptophyta</taxon>
        <taxon>Embryophyta</taxon>
        <taxon>Tracheophyta</taxon>
        <taxon>Spermatophyta</taxon>
        <taxon>Magnoliopsida</taxon>
        <taxon>Liliopsida</taxon>
        <taxon>Dioscoreales</taxon>
        <taxon>Dioscoreaceae</taxon>
        <taxon>Dioscorea</taxon>
    </lineage>
</organism>
<feature type="compositionally biased region" description="Acidic residues" evidence="1">
    <location>
        <begin position="106"/>
        <end position="118"/>
    </location>
</feature>
<feature type="compositionally biased region" description="Polar residues" evidence="1">
    <location>
        <begin position="119"/>
        <end position="130"/>
    </location>
</feature>
<feature type="compositionally biased region" description="Polar residues" evidence="1">
    <location>
        <begin position="9"/>
        <end position="18"/>
    </location>
</feature>